<name>A0A1Y6CEX5_9PROT</name>
<dbReference type="Pfam" id="PF00850">
    <property type="entry name" value="Hist_deacetyl"/>
    <property type="match status" value="1"/>
</dbReference>
<dbReference type="PANTHER" id="PTHR10625">
    <property type="entry name" value="HISTONE DEACETYLASE HDAC1-RELATED"/>
    <property type="match status" value="1"/>
</dbReference>
<evidence type="ECO:0000256" key="1">
    <source>
        <dbReference type="ARBA" id="ARBA00005947"/>
    </source>
</evidence>
<dbReference type="STRING" id="560819.SAMN05428998_12380"/>
<dbReference type="GO" id="GO:0004407">
    <property type="term" value="F:histone deacetylase activity"/>
    <property type="evidence" value="ECO:0007669"/>
    <property type="project" value="TreeGrafter"/>
</dbReference>
<dbReference type="Proteomes" id="UP000192917">
    <property type="component" value="Unassembled WGS sequence"/>
</dbReference>
<comment type="similarity">
    <text evidence="1">Belongs to the histone deacetylase family.</text>
</comment>
<dbReference type="InterPro" id="IPR023801">
    <property type="entry name" value="His_deacetylse_dom"/>
</dbReference>
<dbReference type="RefSeq" id="WP_085125014.1">
    <property type="nucleotide sequence ID" value="NZ_FWZX01000023.1"/>
</dbReference>
<keyword evidence="4" id="KW-1185">Reference proteome</keyword>
<evidence type="ECO:0000259" key="2">
    <source>
        <dbReference type="Pfam" id="PF00850"/>
    </source>
</evidence>
<feature type="domain" description="Histone deacetylase" evidence="2">
    <location>
        <begin position="20"/>
        <end position="306"/>
    </location>
</feature>
<dbReference type="PANTHER" id="PTHR10625:SF10">
    <property type="entry name" value="HISTONE DEACETYLASE HDAC1"/>
    <property type="match status" value="1"/>
</dbReference>
<dbReference type="PRINTS" id="PR01270">
    <property type="entry name" value="HDASUPER"/>
</dbReference>
<organism evidence="3 4">
    <name type="scientific">Tistlia consotensis USBA 355</name>
    <dbReference type="NCBI Taxonomy" id="560819"/>
    <lineage>
        <taxon>Bacteria</taxon>
        <taxon>Pseudomonadati</taxon>
        <taxon>Pseudomonadota</taxon>
        <taxon>Alphaproteobacteria</taxon>
        <taxon>Rhodospirillales</taxon>
        <taxon>Rhodovibrionaceae</taxon>
        <taxon>Tistlia</taxon>
    </lineage>
</organism>
<gene>
    <name evidence="3" type="ORF">SAMN05428998_12380</name>
</gene>
<reference evidence="3 4" key="1">
    <citation type="submission" date="2017-04" db="EMBL/GenBank/DDBJ databases">
        <authorList>
            <person name="Afonso C.L."/>
            <person name="Miller P.J."/>
            <person name="Scott M.A."/>
            <person name="Spackman E."/>
            <person name="Goraichik I."/>
            <person name="Dimitrov K.M."/>
            <person name="Suarez D.L."/>
            <person name="Swayne D.E."/>
        </authorList>
    </citation>
    <scope>NUCLEOTIDE SEQUENCE [LARGE SCALE GENOMIC DNA]</scope>
    <source>
        <strain evidence="3 4">USBA 355</strain>
    </source>
</reference>
<dbReference type="GO" id="GO:0040029">
    <property type="term" value="P:epigenetic regulation of gene expression"/>
    <property type="evidence" value="ECO:0007669"/>
    <property type="project" value="TreeGrafter"/>
</dbReference>
<dbReference type="Gene3D" id="3.40.800.20">
    <property type="entry name" value="Histone deacetylase domain"/>
    <property type="match status" value="1"/>
</dbReference>
<dbReference type="AlphaFoldDB" id="A0A1Y6CEX5"/>
<evidence type="ECO:0000313" key="4">
    <source>
        <dbReference type="Proteomes" id="UP000192917"/>
    </source>
</evidence>
<dbReference type="SUPFAM" id="SSF52768">
    <property type="entry name" value="Arginase/deacetylase"/>
    <property type="match status" value="1"/>
</dbReference>
<accession>A0A1Y6CEX5</accession>
<dbReference type="InterPro" id="IPR000286">
    <property type="entry name" value="HDACs"/>
</dbReference>
<protein>
    <submittedName>
        <fullName evidence="3">Acetoin utilization deacetylase AcuC</fullName>
    </submittedName>
</protein>
<dbReference type="InterPro" id="IPR023696">
    <property type="entry name" value="Ureohydrolase_dom_sf"/>
</dbReference>
<dbReference type="CDD" id="cd11599">
    <property type="entry name" value="HDAC_classII_2"/>
    <property type="match status" value="1"/>
</dbReference>
<evidence type="ECO:0000313" key="3">
    <source>
        <dbReference type="EMBL" id="SMF60710.1"/>
    </source>
</evidence>
<proteinExistence type="inferred from homology"/>
<sequence>MSTLLFTHPACGLHDPGHFHPESPARLKAVLDALSAPEFAALQWREAPQATRAQLERLHPADYVDAVLAAIPAEGHAALDGDTSVSPGSGEAALRAAGAVCAAVDAVMAGEADNAFCAVRPPGHHAEPERAMGFCLFSNIALGAFHGREAHRLQRIAVVDFDVHHGNGTQAAFWDDQDLLFASTHQMPLYPGTGSAAERGAHNNVLNVPLAPGSGSTVFRRAMGERILPRLAAFEPQLILISAGFDAHKGDPLAGLAFEDDDFAWITGEVCRIADHACRGRVVSALEGGYDLDALASSAAAHVRALMAAA</sequence>
<dbReference type="InterPro" id="IPR037138">
    <property type="entry name" value="His_deacetylse_dom_sf"/>
</dbReference>
<dbReference type="EMBL" id="FWZX01000023">
    <property type="protein sequence ID" value="SMF60710.1"/>
    <property type="molecule type" value="Genomic_DNA"/>
</dbReference>